<keyword evidence="1" id="KW-0812">Transmembrane</keyword>
<reference evidence="3" key="2">
    <citation type="journal article" date="2021" name="PeerJ">
        <title>Extensive microbial diversity within the chicken gut microbiome revealed by metagenomics and culture.</title>
        <authorList>
            <person name="Gilroy R."/>
            <person name="Ravi A."/>
            <person name="Getino M."/>
            <person name="Pursley I."/>
            <person name="Horton D.L."/>
            <person name="Alikhan N.F."/>
            <person name="Baker D."/>
            <person name="Gharbi K."/>
            <person name="Hall N."/>
            <person name="Watson M."/>
            <person name="Adriaenssens E.M."/>
            <person name="Foster-Nyarko E."/>
            <person name="Jarju S."/>
            <person name="Secka A."/>
            <person name="Antonio M."/>
            <person name="Oren A."/>
            <person name="Chaudhuri R.R."/>
            <person name="La Ragione R."/>
            <person name="Hildebrand F."/>
            <person name="Pallen M.J."/>
        </authorList>
    </citation>
    <scope>NUCLEOTIDE SEQUENCE</scope>
    <source>
        <strain evidence="3">6919</strain>
    </source>
</reference>
<feature type="transmembrane region" description="Helical" evidence="1">
    <location>
        <begin position="12"/>
        <end position="32"/>
    </location>
</feature>
<evidence type="ECO:0000256" key="1">
    <source>
        <dbReference type="SAM" id="Phobius"/>
    </source>
</evidence>
<keyword evidence="3" id="KW-0808">Transferase</keyword>
<keyword evidence="3" id="KW-0012">Acyltransferase</keyword>
<protein>
    <submittedName>
        <fullName evidence="3">Acyltransferase</fullName>
    </submittedName>
</protein>
<feature type="transmembrane region" description="Helical" evidence="1">
    <location>
        <begin position="101"/>
        <end position="134"/>
    </location>
</feature>
<dbReference type="Proteomes" id="UP000823598">
    <property type="component" value="Unassembled WGS sequence"/>
</dbReference>
<feature type="transmembrane region" description="Helical" evidence="1">
    <location>
        <begin position="77"/>
        <end position="95"/>
    </location>
</feature>
<reference evidence="3" key="1">
    <citation type="submission" date="2020-10" db="EMBL/GenBank/DDBJ databases">
        <authorList>
            <person name="Gilroy R."/>
        </authorList>
    </citation>
    <scope>NUCLEOTIDE SEQUENCE</scope>
    <source>
        <strain evidence="3">6919</strain>
    </source>
</reference>
<feature type="domain" description="Acyltransferase 3" evidence="2">
    <location>
        <begin position="7"/>
        <end position="312"/>
    </location>
</feature>
<feature type="transmembrane region" description="Helical" evidence="1">
    <location>
        <begin position="52"/>
        <end position="70"/>
    </location>
</feature>
<feature type="transmembrane region" description="Helical" evidence="1">
    <location>
        <begin position="290"/>
        <end position="313"/>
    </location>
</feature>
<feature type="transmembrane region" description="Helical" evidence="1">
    <location>
        <begin position="146"/>
        <end position="165"/>
    </location>
</feature>
<dbReference type="InterPro" id="IPR002656">
    <property type="entry name" value="Acyl_transf_3_dom"/>
</dbReference>
<organism evidence="3 4">
    <name type="scientific">Candidatus Limisoma faecipullorum</name>
    <dbReference type="NCBI Taxonomy" id="2840854"/>
    <lineage>
        <taxon>Bacteria</taxon>
        <taxon>Pseudomonadati</taxon>
        <taxon>Bacteroidota</taxon>
        <taxon>Bacteroidia</taxon>
        <taxon>Bacteroidales</taxon>
        <taxon>Candidatus Limisoma</taxon>
    </lineage>
</organism>
<evidence type="ECO:0000259" key="2">
    <source>
        <dbReference type="Pfam" id="PF01757"/>
    </source>
</evidence>
<proteinExistence type="predicted"/>
<evidence type="ECO:0000313" key="3">
    <source>
        <dbReference type="EMBL" id="MBO8476193.1"/>
    </source>
</evidence>
<keyword evidence="1" id="KW-1133">Transmembrane helix</keyword>
<sequence length="326" mass="36760">MKERLSNIELLRIVSMAMVLAVHFAGAAFGLSSPDDLASPTAMMLGKNAVESLTIVGVNCFILISGFFGIRASWKGLANFTFTCLFASVVVFMLYCVENGFLWSFLLESVCVYSCTDLWFVPSYLVLYLLSPVLNAGLKSLDRRKLFLFLGGLLFVNVYLGWMRGGKVNPYGYNEMQMILMYAIGWLLRRELPSLSAISAKWWAAVYLVCSAGTFFTAFFLPSREAFAYNAPFVIIASVSFFLIFAVMRPFHSKEVNWVASSAFMVYLLHKPPFVWGKLRECLTSFYDSYSYPVFLLCVVGLFVGVFAVSILVDKMRQYAYPLKNR</sequence>
<keyword evidence="1" id="KW-0472">Membrane</keyword>
<dbReference type="EMBL" id="JADIMC010000050">
    <property type="protein sequence ID" value="MBO8476193.1"/>
    <property type="molecule type" value="Genomic_DNA"/>
</dbReference>
<evidence type="ECO:0000313" key="4">
    <source>
        <dbReference type="Proteomes" id="UP000823598"/>
    </source>
</evidence>
<name>A0A9D9NK89_9BACT</name>
<dbReference type="GO" id="GO:0016747">
    <property type="term" value="F:acyltransferase activity, transferring groups other than amino-acyl groups"/>
    <property type="evidence" value="ECO:0007669"/>
    <property type="project" value="InterPro"/>
</dbReference>
<feature type="transmembrane region" description="Helical" evidence="1">
    <location>
        <begin position="227"/>
        <end position="248"/>
    </location>
</feature>
<feature type="transmembrane region" description="Helical" evidence="1">
    <location>
        <begin position="200"/>
        <end position="221"/>
    </location>
</feature>
<gene>
    <name evidence="3" type="ORF">IAB88_04300</name>
</gene>
<dbReference type="Pfam" id="PF01757">
    <property type="entry name" value="Acyl_transf_3"/>
    <property type="match status" value="1"/>
</dbReference>
<accession>A0A9D9NK89</accession>
<dbReference type="AlphaFoldDB" id="A0A9D9NK89"/>
<comment type="caution">
    <text evidence="3">The sequence shown here is derived from an EMBL/GenBank/DDBJ whole genome shotgun (WGS) entry which is preliminary data.</text>
</comment>